<keyword evidence="1" id="KW-0472">Membrane</keyword>
<keyword evidence="1" id="KW-1133">Transmembrane helix</keyword>
<dbReference type="OrthoDB" id="2686513at2759"/>
<evidence type="ECO:0000313" key="2">
    <source>
        <dbReference type="EMBL" id="TDL17275.1"/>
    </source>
</evidence>
<sequence>MCRAFFKHLHIGCQTCRIFQRYHQILIVTVQLLVSTTLITRTYALYERSRSVLALTCLTGLCAVAIGFWALMRIASTDYSPLTFANMSAGGCGLRIDEAAGTRYGIAWVGVVVFDTEILILTVWKTIKILRRWKKVHLWSIGPCGGRIAHVFLRDGCTYYGILTVMNLSQVLTFLVASTQRN</sequence>
<feature type="transmembrane region" description="Helical" evidence="1">
    <location>
        <begin position="104"/>
        <end position="124"/>
    </location>
</feature>
<gene>
    <name evidence="2" type="ORF">BD410DRAFT_552928</name>
</gene>
<accession>A0A4Y7PQ18</accession>
<dbReference type="Proteomes" id="UP000294933">
    <property type="component" value="Unassembled WGS sequence"/>
</dbReference>
<keyword evidence="3" id="KW-1185">Reference proteome</keyword>
<protein>
    <submittedName>
        <fullName evidence="2">Uncharacterized protein</fullName>
    </submittedName>
</protein>
<proteinExistence type="predicted"/>
<name>A0A4Y7PQ18_9AGAM</name>
<reference evidence="2 3" key="1">
    <citation type="submission" date="2018-06" db="EMBL/GenBank/DDBJ databases">
        <title>A transcriptomic atlas of mushroom development highlights an independent origin of complex multicellularity.</title>
        <authorList>
            <consortium name="DOE Joint Genome Institute"/>
            <person name="Krizsan K."/>
            <person name="Almasi E."/>
            <person name="Merenyi Z."/>
            <person name="Sahu N."/>
            <person name="Viragh M."/>
            <person name="Koszo T."/>
            <person name="Mondo S."/>
            <person name="Kiss B."/>
            <person name="Balint B."/>
            <person name="Kues U."/>
            <person name="Barry K."/>
            <person name="Hegedus J.C."/>
            <person name="Henrissat B."/>
            <person name="Johnson J."/>
            <person name="Lipzen A."/>
            <person name="Ohm R."/>
            <person name="Nagy I."/>
            <person name="Pangilinan J."/>
            <person name="Yan J."/>
            <person name="Xiong Y."/>
            <person name="Grigoriev I.V."/>
            <person name="Hibbett D.S."/>
            <person name="Nagy L.G."/>
        </authorList>
    </citation>
    <scope>NUCLEOTIDE SEQUENCE [LARGE SCALE GENOMIC DNA]</scope>
    <source>
        <strain evidence="2 3">SZMC22713</strain>
    </source>
</reference>
<evidence type="ECO:0000256" key="1">
    <source>
        <dbReference type="SAM" id="Phobius"/>
    </source>
</evidence>
<feature type="transmembrane region" description="Helical" evidence="1">
    <location>
        <begin position="159"/>
        <end position="177"/>
    </location>
</feature>
<dbReference type="VEuPathDB" id="FungiDB:BD410DRAFT_552928"/>
<feature type="transmembrane region" description="Helical" evidence="1">
    <location>
        <begin position="52"/>
        <end position="72"/>
    </location>
</feature>
<keyword evidence="1" id="KW-0812">Transmembrane</keyword>
<organism evidence="2 3">
    <name type="scientific">Rickenella mellea</name>
    <dbReference type="NCBI Taxonomy" id="50990"/>
    <lineage>
        <taxon>Eukaryota</taxon>
        <taxon>Fungi</taxon>
        <taxon>Dikarya</taxon>
        <taxon>Basidiomycota</taxon>
        <taxon>Agaricomycotina</taxon>
        <taxon>Agaricomycetes</taxon>
        <taxon>Hymenochaetales</taxon>
        <taxon>Rickenellaceae</taxon>
        <taxon>Rickenella</taxon>
    </lineage>
</organism>
<dbReference type="EMBL" id="ML170224">
    <property type="protein sequence ID" value="TDL17275.1"/>
    <property type="molecule type" value="Genomic_DNA"/>
</dbReference>
<evidence type="ECO:0000313" key="3">
    <source>
        <dbReference type="Proteomes" id="UP000294933"/>
    </source>
</evidence>
<dbReference type="AlphaFoldDB" id="A0A4Y7PQ18"/>